<organism evidence="3 4">
    <name type="scientific">Erythrobacter ani</name>
    <dbReference type="NCBI Taxonomy" id="2827235"/>
    <lineage>
        <taxon>Bacteria</taxon>
        <taxon>Pseudomonadati</taxon>
        <taxon>Pseudomonadota</taxon>
        <taxon>Alphaproteobacteria</taxon>
        <taxon>Sphingomonadales</taxon>
        <taxon>Erythrobacteraceae</taxon>
        <taxon>Erythrobacter/Porphyrobacter group</taxon>
        <taxon>Erythrobacter</taxon>
    </lineage>
</organism>
<protein>
    <submittedName>
        <fullName evidence="3">Serine hydrolase</fullName>
    </submittedName>
</protein>
<accession>A0ABS6SKC8</accession>
<sequence length="345" mass="38105">MTTISRALTALAALLLLLPNAAMAEDTIERIARVIDDGQVGEVKAIIIERGGEVLYERYFDGAAPGDRFDIRSAGKSITALALGAALEDAFVPSLDAAPLTVFGGSGGRESITLRDLVTMSSALDCNDWDQSSPGQEDKMYPKREWTPHALGIPIQQDYVRDRDGFGRFSYCTAGVFLTGQYIERQVGERFDSYVQRRLFDPLGITDVKWKRSRSGEIQAGGQIEMRPRDLVRIGRLVLDGGAHRGQQIVPASWIDEMLTPYVRATSNADYGYLWWLRAFRSGEYATTGWYMSGNGGNVVAVFEELDAVVTVVATNYNKPDMHQISNDIIERGALPLLLKMKPAE</sequence>
<comment type="caution">
    <text evidence="3">The sequence shown here is derived from an EMBL/GenBank/DDBJ whole genome shotgun (WGS) entry which is preliminary data.</text>
</comment>
<reference evidence="3 4" key="1">
    <citation type="submission" date="2021-04" db="EMBL/GenBank/DDBJ databases">
        <authorList>
            <person name="Pira H."/>
            <person name="Risdian C."/>
            <person name="Wink J."/>
        </authorList>
    </citation>
    <scope>NUCLEOTIDE SEQUENCE [LARGE SCALE GENOMIC DNA]</scope>
    <source>
        <strain evidence="3 4">WH131</strain>
    </source>
</reference>
<dbReference type="GO" id="GO:0016787">
    <property type="term" value="F:hydrolase activity"/>
    <property type="evidence" value="ECO:0007669"/>
    <property type="project" value="UniProtKB-KW"/>
</dbReference>
<proteinExistence type="predicted"/>
<evidence type="ECO:0000259" key="2">
    <source>
        <dbReference type="Pfam" id="PF00144"/>
    </source>
</evidence>
<evidence type="ECO:0000256" key="1">
    <source>
        <dbReference type="SAM" id="SignalP"/>
    </source>
</evidence>
<feature type="domain" description="Beta-lactamase-related" evidence="2">
    <location>
        <begin position="45"/>
        <end position="322"/>
    </location>
</feature>
<dbReference type="Pfam" id="PF00144">
    <property type="entry name" value="Beta-lactamase"/>
    <property type="match status" value="1"/>
</dbReference>
<dbReference type="PANTHER" id="PTHR43283:SF7">
    <property type="entry name" value="BETA-LACTAMASE-RELATED DOMAIN-CONTAINING PROTEIN"/>
    <property type="match status" value="1"/>
</dbReference>
<dbReference type="PANTHER" id="PTHR43283">
    <property type="entry name" value="BETA-LACTAMASE-RELATED"/>
    <property type="match status" value="1"/>
</dbReference>
<dbReference type="EMBL" id="JAGSPB010000001">
    <property type="protein sequence ID" value="MBV7265440.1"/>
    <property type="molecule type" value="Genomic_DNA"/>
</dbReference>
<keyword evidence="4" id="KW-1185">Reference proteome</keyword>
<evidence type="ECO:0000313" key="4">
    <source>
        <dbReference type="Proteomes" id="UP000699975"/>
    </source>
</evidence>
<feature type="signal peptide" evidence="1">
    <location>
        <begin position="1"/>
        <end position="24"/>
    </location>
</feature>
<dbReference type="Proteomes" id="UP000699975">
    <property type="component" value="Unassembled WGS sequence"/>
</dbReference>
<dbReference type="InterPro" id="IPR001466">
    <property type="entry name" value="Beta-lactam-related"/>
</dbReference>
<evidence type="ECO:0000313" key="3">
    <source>
        <dbReference type="EMBL" id="MBV7265440.1"/>
    </source>
</evidence>
<dbReference type="InterPro" id="IPR050789">
    <property type="entry name" value="Diverse_Enzym_Activities"/>
</dbReference>
<name>A0ABS6SKC8_9SPHN</name>
<keyword evidence="3" id="KW-0378">Hydrolase</keyword>
<gene>
    <name evidence="3" type="ORF">KCG45_04560</name>
</gene>
<keyword evidence="1" id="KW-0732">Signal</keyword>
<feature type="chain" id="PRO_5045521876" evidence="1">
    <location>
        <begin position="25"/>
        <end position="345"/>
    </location>
</feature>
<dbReference type="RefSeq" id="WP_218315896.1">
    <property type="nucleotide sequence ID" value="NZ_JAGSPB010000001.1"/>
</dbReference>